<dbReference type="AlphaFoldDB" id="A0A0F9CSN6"/>
<name>A0A0F9CSN6_9ZZZZ</name>
<accession>A0A0F9CSN6</accession>
<comment type="caution">
    <text evidence="1">The sequence shown here is derived from an EMBL/GenBank/DDBJ whole genome shotgun (WGS) entry which is preliminary data.</text>
</comment>
<dbReference type="EMBL" id="LAZR01045145">
    <property type="protein sequence ID" value="KKK99576.1"/>
    <property type="molecule type" value="Genomic_DNA"/>
</dbReference>
<evidence type="ECO:0000313" key="1">
    <source>
        <dbReference type="EMBL" id="KKK99576.1"/>
    </source>
</evidence>
<feature type="non-terminal residue" evidence="1">
    <location>
        <position position="253"/>
    </location>
</feature>
<protein>
    <submittedName>
        <fullName evidence="1">Uncharacterized protein</fullName>
    </submittedName>
</protein>
<proteinExistence type="predicted"/>
<gene>
    <name evidence="1" type="ORF">LCGC14_2631350</name>
</gene>
<organism evidence="1">
    <name type="scientific">marine sediment metagenome</name>
    <dbReference type="NCBI Taxonomy" id="412755"/>
    <lineage>
        <taxon>unclassified sequences</taxon>
        <taxon>metagenomes</taxon>
        <taxon>ecological metagenomes</taxon>
    </lineage>
</organism>
<sequence length="253" mass="28464">MTDQEIVPSDGRTQIRSRDKDGLTLDQRRYLQKLSDSGDWRKAAEDCIPPILVSRVKRWLREDNSFKIAYDDLFSQAPEVARRQISMLAEKAADTVEDLLDELKPVSRTFKCVKCGTNNTVTIHVRDAAIRAKAAEITMKSSGVLKDVHKVEMEGEVLVLTLPQKLALAQLKAGQPISEQMKRQLLQQGLDLKQYEDEDVIEGEYTVEGEVKYCTDSMHWTSLGPARGEVKLAEGTGVRLEINKDFSSVLSKL</sequence>
<reference evidence="1" key="1">
    <citation type="journal article" date="2015" name="Nature">
        <title>Complex archaea that bridge the gap between prokaryotes and eukaryotes.</title>
        <authorList>
            <person name="Spang A."/>
            <person name="Saw J.H."/>
            <person name="Jorgensen S.L."/>
            <person name="Zaremba-Niedzwiedzka K."/>
            <person name="Martijn J."/>
            <person name="Lind A.E."/>
            <person name="van Eijk R."/>
            <person name="Schleper C."/>
            <person name="Guy L."/>
            <person name="Ettema T.J."/>
        </authorList>
    </citation>
    <scope>NUCLEOTIDE SEQUENCE</scope>
</reference>